<comment type="similarity">
    <text evidence="1">Belongs to the proteasome subunit S9 family.</text>
</comment>
<dbReference type="GO" id="GO:0034515">
    <property type="term" value="C:proteasome storage granule"/>
    <property type="evidence" value="ECO:0007669"/>
    <property type="project" value="EnsemblFungi"/>
</dbReference>
<evidence type="ECO:0000256" key="2">
    <source>
        <dbReference type="ARBA" id="ARBA00022942"/>
    </source>
</evidence>
<dbReference type="InterPro" id="IPR050871">
    <property type="entry name" value="26S_Proteasome/COP9_Components"/>
</dbReference>
<proteinExistence type="inferred from homology"/>
<dbReference type="OrthoDB" id="1418352at2759"/>
<evidence type="ECO:0000256" key="1">
    <source>
        <dbReference type="ARBA" id="ARBA00007454"/>
    </source>
</evidence>
<dbReference type="Pfam" id="PF18503">
    <property type="entry name" value="RPN6_C_helix"/>
    <property type="match status" value="1"/>
</dbReference>
<dbReference type="InterPro" id="IPR040773">
    <property type="entry name" value="Rpn6_N"/>
</dbReference>
<dbReference type="SMART" id="SM00753">
    <property type="entry name" value="PAM"/>
    <property type="match status" value="1"/>
</dbReference>
<dbReference type="PROSITE" id="PS50250">
    <property type="entry name" value="PCI"/>
    <property type="match status" value="1"/>
</dbReference>
<sequence>MAASVEQAKVPMTLDNSESLFNEAQDLEKTNPTRSIELYMRNKETAILRGGELVAIQGPASSLAAYIRSLEAAWSILPRAKTARLLRSLLDLFTHCPDKQVEMQLASELVAWCVRDKRAYLKQTLEFRLAALYLDNRMYTDALTLVGQLLRELKRMEDKLTLVEVHLLECRIYFALRNGPKAKAALTAARSNANAIYCPPLIQAALDMQSALVYVDETDFKTAYSFFYEALDSYASQEDPRGATALKYLLLCKIMLGHAEELDGIANGKLGQKYSLGPEVSAMKAVGEAHRNKSLREFEEALGRFPEQLGTDMMIHAHFQSLYDQLLQQNLLRVISPYSKVQLAFVAHSIGLPVDVVESKLSMMILDKQLSAIIDQHEQCLVLLETPVHDKTFQMALETVKHLDSAVEALYQKATHIA</sequence>
<evidence type="ECO:0000313" key="4">
    <source>
        <dbReference type="EMBL" id="PJF17733.1"/>
    </source>
</evidence>
<protein>
    <recommendedName>
        <fullName evidence="3">PCI domain-containing protein</fullName>
    </recommendedName>
</protein>
<accession>A0A2H9TJ08</accession>
<dbReference type="Proteomes" id="UP000240830">
    <property type="component" value="Unassembled WGS sequence"/>
</dbReference>
<dbReference type="Gene3D" id="1.25.40.570">
    <property type="match status" value="1"/>
</dbReference>
<comment type="caution">
    <text evidence="4">The sequence shown here is derived from an EMBL/GenBank/DDBJ whole genome shotgun (WGS) entry which is preliminary data.</text>
</comment>
<keyword evidence="2" id="KW-0647">Proteasome</keyword>
<dbReference type="GO" id="GO:0005198">
    <property type="term" value="F:structural molecule activity"/>
    <property type="evidence" value="ECO:0007669"/>
    <property type="project" value="EnsemblFungi"/>
</dbReference>
<dbReference type="InterPro" id="IPR000717">
    <property type="entry name" value="PCI_dom"/>
</dbReference>
<keyword evidence="5" id="KW-1185">Reference proteome</keyword>
<dbReference type="EMBL" id="MTSL01000161">
    <property type="protein sequence ID" value="PJF17733.1"/>
    <property type="molecule type" value="Genomic_DNA"/>
</dbReference>
<name>A0A2H9TJ08_9FUNG</name>
<dbReference type="GO" id="GO:0043248">
    <property type="term" value="P:proteasome assembly"/>
    <property type="evidence" value="ECO:0007669"/>
    <property type="project" value="EnsemblFungi"/>
</dbReference>
<dbReference type="GO" id="GO:0008541">
    <property type="term" value="C:proteasome regulatory particle, lid subcomplex"/>
    <property type="evidence" value="ECO:0007669"/>
    <property type="project" value="EnsemblFungi"/>
</dbReference>
<reference evidence="4 5" key="1">
    <citation type="submission" date="2016-10" db="EMBL/GenBank/DDBJ databases">
        <title>The genome of Paramicrosporidium saccamoebae is the missing link in understanding Cryptomycota and Microsporidia evolution.</title>
        <authorList>
            <person name="Quandt C.A."/>
            <person name="Beaudet D."/>
            <person name="Corsaro D."/>
            <person name="Michel R."/>
            <person name="Corradi N."/>
            <person name="James T."/>
        </authorList>
    </citation>
    <scope>NUCLEOTIDE SEQUENCE [LARGE SCALE GENOMIC DNA]</scope>
    <source>
        <strain evidence="4 5">KSL3</strain>
    </source>
</reference>
<dbReference type="STRING" id="1246581.A0A2H9TJ08"/>
<dbReference type="InterPro" id="IPR036390">
    <property type="entry name" value="WH_DNA-bd_sf"/>
</dbReference>
<gene>
    <name evidence="4" type="ORF">PSACC_02454</name>
</gene>
<organism evidence="4 5">
    <name type="scientific">Paramicrosporidium saccamoebae</name>
    <dbReference type="NCBI Taxonomy" id="1246581"/>
    <lineage>
        <taxon>Eukaryota</taxon>
        <taxon>Fungi</taxon>
        <taxon>Fungi incertae sedis</taxon>
        <taxon>Cryptomycota</taxon>
        <taxon>Cryptomycota incertae sedis</taxon>
        <taxon>Paramicrosporidium</taxon>
    </lineage>
</organism>
<dbReference type="GO" id="GO:0043161">
    <property type="term" value="P:proteasome-mediated ubiquitin-dependent protein catabolic process"/>
    <property type="evidence" value="ECO:0007669"/>
    <property type="project" value="EnsemblFungi"/>
</dbReference>
<dbReference type="PANTHER" id="PTHR10678">
    <property type="entry name" value="26S PROTEASOME NON-ATPASE REGULATORY SUBUNIT 11/COP9 SIGNALOSOME COMPLEX SUBUNIT 2"/>
    <property type="match status" value="1"/>
</dbReference>
<dbReference type="Pfam" id="PF01399">
    <property type="entry name" value="PCI"/>
    <property type="match status" value="1"/>
</dbReference>
<dbReference type="SUPFAM" id="SSF46785">
    <property type="entry name" value="Winged helix' DNA-binding domain"/>
    <property type="match status" value="1"/>
</dbReference>
<dbReference type="InterPro" id="IPR040780">
    <property type="entry name" value="Rpn6_C_helix"/>
</dbReference>
<evidence type="ECO:0000313" key="5">
    <source>
        <dbReference type="Proteomes" id="UP000240830"/>
    </source>
</evidence>
<dbReference type="AlphaFoldDB" id="A0A2H9TJ08"/>
<feature type="domain" description="PCI" evidence="3">
    <location>
        <begin position="219"/>
        <end position="388"/>
    </location>
</feature>
<dbReference type="Pfam" id="PF18055">
    <property type="entry name" value="RPN6_N"/>
    <property type="match status" value="1"/>
</dbReference>
<dbReference type="SMART" id="SM00088">
    <property type="entry name" value="PINT"/>
    <property type="match status" value="1"/>
</dbReference>
<evidence type="ECO:0000259" key="3">
    <source>
        <dbReference type="PROSITE" id="PS50250"/>
    </source>
</evidence>